<evidence type="ECO:0000313" key="3">
    <source>
        <dbReference type="EMBL" id="EAY17019.1"/>
    </source>
</evidence>
<feature type="coiled-coil region" evidence="1">
    <location>
        <begin position="116"/>
        <end position="143"/>
    </location>
</feature>
<dbReference type="SMR" id="A2DR93"/>
<proteinExistence type="predicted"/>
<keyword evidence="1" id="KW-0175">Coiled coil</keyword>
<gene>
    <name evidence="3" type="ORF">TVAG_296980</name>
</gene>
<feature type="compositionally biased region" description="Polar residues" evidence="2">
    <location>
        <begin position="260"/>
        <end position="270"/>
    </location>
</feature>
<feature type="region of interest" description="Disordered" evidence="2">
    <location>
        <begin position="247"/>
        <end position="270"/>
    </location>
</feature>
<evidence type="ECO:0000256" key="2">
    <source>
        <dbReference type="SAM" id="MobiDB-lite"/>
    </source>
</evidence>
<dbReference type="VEuPathDB" id="TrichDB:TVAG_296980"/>
<reference evidence="3" key="2">
    <citation type="journal article" date="2007" name="Science">
        <title>Draft genome sequence of the sexually transmitted pathogen Trichomonas vaginalis.</title>
        <authorList>
            <person name="Carlton J.M."/>
            <person name="Hirt R.P."/>
            <person name="Silva J.C."/>
            <person name="Delcher A.L."/>
            <person name="Schatz M."/>
            <person name="Zhao Q."/>
            <person name="Wortman J.R."/>
            <person name="Bidwell S.L."/>
            <person name="Alsmark U.C.M."/>
            <person name="Besteiro S."/>
            <person name="Sicheritz-Ponten T."/>
            <person name="Noel C.J."/>
            <person name="Dacks J.B."/>
            <person name="Foster P.G."/>
            <person name="Simillion C."/>
            <person name="Van de Peer Y."/>
            <person name="Miranda-Saavedra D."/>
            <person name="Barton G.J."/>
            <person name="Westrop G.D."/>
            <person name="Mueller S."/>
            <person name="Dessi D."/>
            <person name="Fiori P.L."/>
            <person name="Ren Q."/>
            <person name="Paulsen I."/>
            <person name="Zhang H."/>
            <person name="Bastida-Corcuera F.D."/>
            <person name="Simoes-Barbosa A."/>
            <person name="Brown M.T."/>
            <person name="Hayes R.D."/>
            <person name="Mukherjee M."/>
            <person name="Okumura C.Y."/>
            <person name="Schneider R."/>
            <person name="Smith A.J."/>
            <person name="Vanacova S."/>
            <person name="Villalvazo M."/>
            <person name="Haas B.J."/>
            <person name="Pertea M."/>
            <person name="Feldblyum T.V."/>
            <person name="Utterback T.R."/>
            <person name="Shu C.L."/>
            <person name="Osoegawa K."/>
            <person name="de Jong P.J."/>
            <person name="Hrdy I."/>
            <person name="Horvathova L."/>
            <person name="Zubacova Z."/>
            <person name="Dolezal P."/>
            <person name="Malik S.B."/>
            <person name="Logsdon J.M. Jr."/>
            <person name="Henze K."/>
            <person name="Gupta A."/>
            <person name="Wang C.C."/>
            <person name="Dunne R.L."/>
            <person name="Upcroft J.A."/>
            <person name="Upcroft P."/>
            <person name="White O."/>
            <person name="Salzberg S.L."/>
            <person name="Tang P."/>
            <person name="Chiu C.-H."/>
            <person name="Lee Y.-S."/>
            <person name="Embley T.M."/>
            <person name="Coombs G.H."/>
            <person name="Mottram J.C."/>
            <person name="Tachezy J."/>
            <person name="Fraser-Liggett C.M."/>
            <person name="Johnson P.J."/>
        </authorList>
    </citation>
    <scope>NUCLEOTIDE SEQUENCE [LARGE SCALE GENOMIC DNA]</scope>
    <source>
        <strain evidence="3">G3</strain>
    </source>
</reference>
<sequence length="270" mass="31677">MDFTNGPLTAQLDLKNQKMLLSLFDSTFATNKNANWENELEKLPDEELKRLIEIESAELEKLVNENNEIRQEIEKTDSYFKEKRNIFGESFKKLMEDKADLQIRKDSATFDYKIKIHELEFEDKQLDDEIKQLQEELLKLRVENRPIHLQGVWKFKAEKIAEFASGVLEEVTEKSDFLDKPIEINTEISSKSETPCNLLNDYPIVNKLASFINTSSVPEPQPPKFRQNTRNPFINDEMIKVIEELKQKKQLKQPEPKIVPQTTPEQHQQQ</sequence>
<dbReference type="VEuPathDB" id="TrichDB:TVAGG3_0386920"/>
<name>A2DR93_TRIV3</name>
<dbReference type="Proteomes" id="UP000001542">
    <property type="component" value="Unassembled WGS sequence"/>
</dbReference>
<feature type="coiled-coil region" evidence="1">
    <location>
        <begin position="45"/>
        <end position="79"/>
    </location>
</feature>
<organism evidence="3 4">
    <name type="scientific">Trichomonas vaginalis (strain ATCC PRA-98 / G3)</name>
    <dbReference type="NCBI Taxonomy" id="412133"/>
    <lineage>
        <taxon>Eukaryota</taxon>
        <taxon>Metamonada</taxon>
        <taxon>Parabasalia</taxon>
        <taxon>Trichomonadida</taxon>
        <taxon>Trichomonadidae</taxon>
        <taxon>Trichomonas</taxon>
    </lineage>
</organism>
<keyword evidence="4" id="KW-1185">Reference proteome</keyword>
<dbReference type="InParanoid" id="A2DR93"/>
<dbReference type="AlphaFoldDB" id="A2DR93"/>
<evidence type="ECO:0000256" key="1">
    <source>
        <dbReference type="SAM" id="Coils"/>
    </source>
</evidence>
<accession>A2DR93</accession>
<evidence type="ECO:0000313" key="4">
    <source>
        <dbReference type="Proteomes" id="UP000001542"/>
    </source>
</evidence>
<dbReference type="EMBL" id="DS113235">
    <property type="protein sequence ID" value="EAY17019.1"/>
    <property type="molecule type" value="Genomic_DNA"/>
</dbReference>
<protein>
    <submittedName>
        <fullName evidence="3">Uncharacterized protein</fullName>
    </submittedName>
</protein>
<reference evidence="3" key="1">
    <citation type="submission" date="2006-10" db="EMBL/GenBank/DDBJ databases">
        <authorList>
            <person name="Amadeo P."/>
            <person name="Zhao Q."/>
            <person name="Wortman J."/>
            <person name="Fraser-Liggett C."/>
            <person name="Carlton J."/>
        </authorList>
    </citation>
    <scope>NUCLEOTIDE SEQUENCE</scope>
    <source>
        <strain evidence="3">G3</strain>
    </source>
</reference>